<feature type="transmembrane region" description="Helical" evidence="1">
    <location>
        <begin position="7"/>
        <end position="26"/>
    </location>
</feature>
<dbReference type="OrthoDB" id="9783680at2"/>
<name>A0A1Y4SYC3_9FIRM</name>
<keyword evidence="1" id="KW-0472">Membrane</keyword>
<dbReference type="InterPro" id="IPR008964">
    <property type="entry name" value="Invasin/intimin_cell_adhesion"/>
</dbReference>
<sequence>MGKLIKRIIVAILSVFVIVCVIGIVFGNKQDFDLVKDALSLEYGETLPENFDDFIDTDGDIKNIEYSSQDIGDFKDILNVGEYTVDFQLGDKKETLHISVKDTTAPQLQLQESASTLQNHTIDYEKCLSIQDLSKCDIIINDDEVNYNAPGKYIAKAIVKDQYQNQSTIDIPVIIEEVTLQASNSSITLQPNETQTLELKTNSHHAITYSSSNPDVVTVDEAGHICALKSGSATISASVDGHTQTCHITVPSTQKKINHIASCNTSFFKE</sequence>
<dbReference type="InterPro" id="IPR003343">
    <property type="entry name" value="Big_2"/>
</dbReference>
<keyword evidence="1" id="KW-0812">Transmembrane</keyword>
<dbReference type="Pfam" id="PF22359">
    <property type="entry name" value="Big-like"/>
    <property type="match status" value="1"/>
</dbReference>
<evidence type="ECO:0000256" key="1">
    <source>
        <dbReference type="SAM" id="Phobius"/>
    </source>
</evidence>
<evidence type="ECO:0000313" key="4">
    <source>
        <dbReference type="Proteomes" id="UP000195305"/>
    </source>
</evidence>
<accession>A0A1Y4SYC3</accession>
<dbReference type="InterPro" id="IPR054604">
    <property type="entry name" value="SbsC_Big-like"/>
</dbReference>
<feature type="domain" description="BIG2" evidence="2">
    <location>
        <begin position="174"/>
        <end position="249"/>
    </location>
</feature>
<dbReference type="AlphaFoldDB" id="A0A1Y4SYC3"/>
<evidence type="ECO:0000313" key="3">
    <source>
        <dbReference type="EMBL" id="OUQ33942.1"/>
    </source>
</evidence>
<keyword evidence="1" id="KW-1133">Transmembrane helix</keyword>
<comment type="caution">
    <text evidence="3">The sequence shown here is derived from an EMBL/GenBank/DDBJ whole genome shotgun (WGS) entry which is preliminary data.</text>
</comment>
<gene>
    <name evidence="3" type="ORF">B5E75_08370</name>
</gene>
<proteinExistence type="predicted"/>
<organism evidence="3 4">
    <name type="scientific">Massilimicrobiota timonensis</name>
    <dbReference type="NCBI Taxonomy" id="1776392"/>
    <lineage>
        <taxon>Bacteria</taxon>
        <taxon>Bacillati</taxon>
        <taxon>Bacillota</taxon>
        <taxon>Erysipelotrichia</taxon>
        <taxon>Erysipelotrichales</taxon>
        <taxon>Erysipelotrichaceae</taxon>
        <taxon>Massilimicrobiota</taxon>
    </lineage>
</organism>
<dbReference type="Proteomes" id="UP000195305">
    <property type="component" value="Unassembled WGS sequence"/>
</dbReference>
<reference evidence="3 4" key="1">
    <citation type="journal article" date="2018" name="BMC Genomics">
        <title>Whole genome sequencing and function prediction of 133 gut anaerobes isolated from chicken caecum in pure cultures.</title>
        <authorList>
            <person name="Medvecky M."/>
            <person name="Cejkova D."/>
            <person name="Polansky O."/>
            <person name="Karasova D."/>
            <person name="Kubasova T."/>
            <person name="Cizek A."/>
            <person name="Rychlik I."/>
        </authorList>
    </citation>
    <scope>NUCLEOTIDE SEQUENCE [LARGE SCALE GENOMIC DNA]</scope>
    <source>
        <strain evidence="3 4">An13</strain>
    </source>
</reference>
<dbReference type="SUPFAM" id="SSF49373">
    <property type="entry name" value="Invasin/intimin cell-adhesion fragments"/>
    <property type="match status" value="1"/>
</dbReference>
<dbReference type="EMBL" id="NFLJ01000022">
    <property type="protein sequence ID" value="OUQ33942.1"/>
    <property type="molecule type" value="Genomic_DNA"/>
</dbReference>
<dbReference type="Gene3D" id="2.60.40.1080">
    <property type="match status" value="1"/>
</dbReference>
<keyword evidence="4" id="KW-1185">Reference proteome</keyword>
<evidence type="ECO:0000259" key="2">
    <source>
        <dbReference type="SMART" id="SM00635"/>
    </source>
</evidence>
<dbReference type="SMART" id="SM00635">
    <property type="entry name" value="BID_2"/>
    <property type="match status" value="1"/>
</dbReference>
<dbReference type="RefSeq" id="WP_087358318.1">
    <property type="nucleotide sequence ID" value="NZ_NFLJ01000022.1"/>
</dbReference>
<protein>
    <recommendedName>
        <fullName evidence="2">BIG2 domain-containing protein</fullName>
    </recommendedName>
</protein>